<dbReference type="Gene3D" id="3.40.605.10">
    <property type="entry name" value="Aldehyde Dehydrogenase, Chain A, domain 1"/>
    <property type="match status" value="1"/>
</dbReference>
<evidence type="ECO:0000313" key="11">
    <source>
        <dbReference type="Proteomes" id="UP000194159"/>
    </source>
</evidence>
<keyword evidence="3" id="KW-0521">NADP</keyword>
<evidence type="ECO:0000256" key="7">
    <source>
        <dbReference type="PROSITE-ProRule" id="PRU10007"/>
    </source>
</evidence>
<feature type="domain" description="Aldehyde dehydrogenase" evidence="9">
    <location>
        <begin position="22"/>
        <end position="486"/>
    </location>
</feature>
<protein>
    <submittedName>
        <fullName evidence="10">Aldehyde dehydrogenase (NAD(+)) protein</fullName>
        <ecNumber evidence="10">1.2.1.3</ecNumber>
    </submittedName>
</protein>
<keyword evidence="5 8" id="KW-0560">Oxidoreductase</keyword>
<dbReference type="GO" id="GO:0046872">
    <property type="term" value="F:metal ion binding"/>
    <property type="evidence" value="ECO:0007669"/>
    <property type="project" value="UniProtKB-KW"/>
</dbReference>
<dbReference type="EMBL" id="CP020911">
    <property type="protein sequence ID" value="ARQ14424.1"/>
    <property type="molecule type" value="Genomic_DNA"/>
</dbReference>
<dbReference type="AlphaFoldDB" id="A0AAN1BNG3"/>
<keyword evidence="2" id="KW-0479">Metal-binding</keyword>
<dbReference type="FunFam" id="3.40.309.10:FF:000012">
    <property type="entry name" value="Betaine aldehyde dehydrogenase"/>
    <property type="match status" value="1"/>
</dbReference>
<evidence type="ECO:0000256" key="6">
    <source>
        <dbReference type="ARBA" id="ARBA00023097"/>
    </source>
</evidence>
<keyword evidence="10" id="KW-0614">Plasmid</keyword>
<dbReference type="GO" id="GO:0004029">
    <property type="term" value="F:aldehyde dehydrogenase (NAD+) activity"/>
    <property type="evidence" value="ECO:0007669"/>
    <property type="project" value="UniProtKB-EC"/>
</dbReference>
<evidence type="ECO:0000256" key="4">
    <source>
        <dbReference type="ARBA" id="ARBA00022958"/>
    </source>
</evidence>
<reference evidence="10 11" key="1">
    <citation type="submission" date="2017-04" db="EMBL/GenBank/DDBJ databases">
        <title>Complete genome sequences of Rhizobium genomic linages associated to common bean (phaseolus vulgaris).</title>
        <authorList>
            <person name="Santamaria R.I."/>
            <person name="Bustos P."/>
            <person name="Perez-Carrascal O."/>
            <person name="Martinez-Flores I."/>
            <person name="Juarez S."/>
            <person name="Lozano L."/>
            <person name="Miranda F."/>
            <person name="Vinuesa P."/>
            <person name="Martinez-Romero E."/>
            <person name="Cevallos M.A."/>
            <person name="Romero D."/>
            <person name="Davila G."/>
            <person name="Gonzalez V."/>
        </authorList>
    </citation>
    <scope>NUCLEOTIDE SEQUENCE [LARGE SCALE GENOMIC DNA]</scope>
    <source>
        <strain evidence="10 11">NXC12</strain>
        <plasmid evidence="11">pretnxc12e</plasmid>
    </source>
</reference>
<evidence type="ECO:0000256" key="5">
    <source>
        <dbReference type="ARBA" id="ARBA00023002"/>
    </source>
</evidence>
<geneLocation type="plasmid" evidence="11">
    <name>pretnxc12e</name>
</geneLocation>
<dbReference type="PANTHER" id="PTHR11699">
    <property type="entry name" value="ALDEHYDE DEHYDROGENASE-RELATED"/>
    <property type="match status" value="1"/>
</dbReference>
<dbReference type="EC" id="1.2.1.3" evidence="10"/>
<dbReference type="SUPFAM" id="SSF53720">
    <property type="entry name" value="ALDH-like"/>
    <property type="match status" value="1"/>
</dbReference>
<feature type="active site" evidence="7">
    <location>
        <position position="264"/>
    </location>
</feature>
<evidence type="ECO:0000256" key="1">
    <source>
        <dbReference type="ARBA" id="ARBA00009986"/>
    </source>
</evidence>
<evidence type="ECO:0000313" key="10">
    <source>
        <dbReference type="EMBL" id="ARQ14424.1"/>
    </source>
</evidence>
<name>A0AAN1BNG3_RHIET</name>
<evidence type="ECO:0000259" key="9">
    <source>
        <dbReference type="Pfam" id="PF00171"/>
    </source>
</evidence>
<sequence length="490" mass="52443">MSMPSDKAKVLPRGLLYVGGRWRAAEDGGTLDVINPSTEQPLTTLSAATTNDVAAAVTAARAQFETGEWSRLAGSERGRLLWRLADLVEAHREELAYLEAIDIGRPYFEPYNFEIPLAAETFRHFAGWADKIGGETFNLPDFDGRPRHSYTLRQPLGVVAAITPWNAPTMIASWKLAAAFAVGNTIVVKPAEDASLSTIRLVQLIEEAGFPPGVVNLVTGSGAIAGDALVRHPGVDKISFTGSPEVGRRVAGIASQALKKIALELGGKSPQIVRADAELDRVIAGASISFFANQGQTCASGSRLFVHRSIADEVTERLVAAAGAVVVGDPFASETQMGSLISARQLERVRGYVEKGRAEGALLLTGGRRLDRPGYFFQPTLFRGSNDMTIAREEIFGPVGTIIPFADDDEALRLANETDYGLTSVVWTRDIGAANNYARKLRAGSVWVNAWGPPHPALPWLGVKTSGLGEELGRSGLLANTVEKTVSIIS</sequence>
<dbReference type="Proteomes" id="UP000194159">
    <property type="component" value="Plasmid pRetNXC12e"/>
</dbReference>
<evidence type="ECO:0000256" key="3">
    <source>
        <dbReference type="ARBA" id="ARBA00022857"/>
    </source>
</evidence>
<dbReference type="Pfam" id="PF00171">
    <property type="entry name" value="Aldedh"/>
    <property type="match status" value="1"/>
</dbReference>
<evidence type="ECO:0000256" key="2">
    <source>
        <dbReference type="ARBA" id="ARBA00022723"/>
    </source>
</evidence>
<dbReference type="InterPro" id="IPR016162">
    <property type="entry name" value="Ald_DH_N"/>
</dbReference>
<dbReference type="FunFam" id="3.40.605.10:FF:000007">
    <property type="entry name" value="NAD/NADP-dependent betaine aldehyde dehydrogenase"/>
    <property type="match status" value="1"/>
</dbReference>
<dbReference type="PROSITE" id="PS00687">
    <property type="entry name" value="ALDEHYDE_DEHYDR_GLU"/>
    <property type="match status" value="1"/>
</dbReference>
<gene>
    <name evidence="10" type="ORF">NXC12_PE00831</name>
</gene>
<dbReference type="InterPro" id="IPR016161">
    <property type="entry name" value="Ald_DH/histidinol_DH"/>
</dbReference>
<dbReference type="InterPro" id="IPR016163">
    <property type="entry name" value="Ald_DH_C"/>
</dbReference>
<evidence type="ECO:0000256" key="8">
    <source>
        <dbReference type="RuleBase" id="RU003345"/>
    </source>
</evidence>
<keyword evidence="6" id="KW-0558">Oxidation</keyword>
<dbReference type="RefSeq" id="WP_086084431.1">
    <property type="nucleotide sequence ID" value="NZ_CP020911.1"/>
</dbReference>
<proteinExistence type="inferred from homology"/>
<dbReference type="InterPro" id="IPR029510">
    <property type="entry name" value="Ald_DH_CS_GLU"/>
</dbReference>
<accession>A0AAN1BNG3</accession>
<comment type="similarity">
    <text evidence="1 8">Belongs to the aldehyde dehydrogenase family.</text>
</comment>
<dbReference type="Gene3D" id="3.40.309.10">
    <property type="entry name" value="Aldehyde Dehydrogenase, Chain A, domain 2"/>
    <property type="match status" value="1"/>
</dbReference>
<keyword evidence="4" id="KW-0630">Potassium</keyword>
<organism evidence="10 11">
    <name type="scientific">Rhizobium etli</name>
    <dbReference type="NCBI Taxonomy" id="29449"/>
    <lineage>
        <taxon>Bacteria</taxon>
        <taxon>Pseudomonadati</taxon>
        <taxon>Pseudomonadota</taxon>
        <taxon>Alphaproteobacteria</taxon>
        <taxon>Hyphomicrobiales</taxon>
        <taxon>Rhizobiaceae</taxon>
        <taxon>Rhizobium/Agrobacterium group</taxon>
        <taxon>Rhizobium</taxon>
    </lineage>
</organism>
<dbReference type="InterPro" id="IPR015590">
    <property type="entry name" value="Aldehyde_DH_dom"/>
</dbReference>